<comment type="catalytic activity">
    <reaction evidence="4">
        <text>1D-myo-inositol 2-acetamido-2-deoxy-alpha-D-glucopyranoside + H2O = 1D-myo-inositol 2-amino-2-deoxy-alpha-D-glucopyranoside + acetate</text>
        <dbReference type="Rhea" id="RHEA:26180"/>
        <dbReference type="ChEBI" id="CHEBI:15377"/>
        <dbReference type="ChEBI" id="CHEBI:30089"/>
        <dbReference type="ChEBI" id="CHEBI:52442"/>
        <dbReference type="ChEBI" id="CHEBI:58886"/>
        <dbReference type="EC" id="3.5.1.103"/>
    </reaction>
</comment>
<comment type="caution">
    <text evidence="5">The sequence shown here is derived from an EMBL/GenBank/DDBJ whole genome shotgun (WGS) entry which is preliminary data.</text>
</comment>
<keyword evidence="2 4" id="KW-0378">Hydrolase</keyword>
<comment type="cofactor">
    <cofactor evidence="4">
        <name>Zn(2+)</name>
        <dbReference type="ChEBI" id="CHEBI:29105"/>
    </cofactor>
    <text evidence="4">Binds 1 zinc ion per subunit.</text>
</comment>
<dbReference type="GO" id="GO:0035595">
    <property type="term" value="F:N-acetylglucosaminylinositol deacetylase activity"/>
    <property type="evidence" value="ECO:0007669"/>
    <property type="project" value="UniProtKB-EC"/>
</dbReference>
<evidence type="ECO:0000256" key="2">
    <source>
        <dbReference type="ARBA" id="ARBA00022801"/>
    </source>
</evidence>
<reference evidence="5 6" key="1">
    <citation type="submission" date="2018-08" db="EMBL/GenBank/DDBJ databases">
        <title>Genomic Encyclopedia of Archaeal and Bacterial Type Strains, Phase II (KMG-II): from individual species to whole genera.</title>
        <authorList>
            <person name="Goeker M."/>
        </authorList>
    </citation>
    <scope>NUCLEOTIDE SEQUENCE [LARGE SCALE GENOMIC DNA]</scope>
    <source>
        <strain evidence="5 6">DSM 45791</strain>
    </source>
</reference>
<evidence type="ECO:0000256" key="1">
    <source>
        <dbReference type="ARBA" id="ARBA00022723"/>
    </source>
</evidence>
<dbReference type="Gene3D" id="3.40.50.10320">
    <property type="entry name" value="LmbE-like"/>
    <property type="match status" value="1"/>
</dbReference>
<dbReference type="InterPro" id="IPR017810">
    <property type="entry name" value="Mycothiol_biosynthesis_MshB"/>
</dbReference>
<accession>A0A3E0HBX8</accession>
<dbReference type="HAMAP" id="MF_01696">
    <property type="entry name" value="MshB"/>
    <property type="match status" value="1"/>
</dbReference>
<dbReference type="InterPro" id="IPR024078">
    <property type="entry name" value="LmbE-like_dom_sf"/>
</dbReference>
<keyword evidence="6" id="KW-1185">Reference proteome</keyword>
<proteinExistence type="inferred from homology"/>
<gene>
    <name evidence="4" type="primary">mshB</name>
    <name evidence="5" type="ORF">BCF44_111251</name>
</gene>
<dbReference type="Pfam" id="PF02585">
    <property type="entry name" value="PIG-L"/>
    <property type="match status" value="1"/>
</dbReference>
<comment type="function">
    <text evidence="4">Catalyzes the deacetylation of 1D-myo-inositol 2-acetamido-2-deoxy-alpha-D-glucopyranoside (GlcNAc-Ins) in the mycothiol biosynthesis pathway.</text>
</comment>
<dbReference type="NCBIfam" id="TIGR03445">
    <property type="entry name" value="mycothiol_MshB"/>
    <property type="match status" value="1"/>
</dbReference>
<organism evidence="5 6">
    <name type="scientific">Kutzneria buriramensis</name>
    <dbReference type="NCBI Taxonomy" id="1045776"/>
    <lineage>
        <taxon>Bacteria</taxon>
        <taxon>Bacillati</taxon>
        <taxon>Actinomycetota</taxon>
        <taxon>Actinomycetes</taxon>
        <taxon>Pseudonocardiales</taxon>
        <taxon>Pseudonocardiaceae</taxon>
        <taxon>Kutzneria</taxon>
    </lineage>
</organism>
<evidence type="ECO:0000313" key="6">
    <source>
        <dbReference type="Proteomes" id="UP000256269"/>
    </source>
</evidence>
<dbReference type="EC" id="3.5.1.103" evidence="4"/>
<dbReference type="PANTHER" id="PTHR12993:SF26">
    <property type="entry name" value="1D-MYO-INOSITOL 2-ACETAMIDO-2-DEOXY-ALPHA-D-GLUCOPYRANOSIDE DEACETYLASE"/>
    <property type="match status" value="1"/>
</dbReference>
<sequence length="299" mass="31777">MGLGPDNYAWRVTLTAPPRLALVHAHPDDESLWTGGTIAHYASLGVHVTVVTCTLGEEGEIIPASLNELRAEAADQLGGYRVGELRSACAALRVNDHRFLGGIGRWRDSGMVGVAANGHPRAFVAGDTAVQTEQLADVLRQVKPQVVVSYDSNGGYGHPDHIRAHEITTAAAALVPEVLRVFHTVTSRDGVAAGLGKLRGVEGVPWRMPEPGELSVVDDEIITTRIAIEDHVPAKLSALRAHATQVSVWQNGEGSACYALSNGITQPVLGTEYYVLAFGPSEGAETDLFGGLNDVERAR</sequence>
<dbReference type="GO" id="GO:0010125">
    <property type="term" value="P:mycothiol biosynthetic process"/>
    <property type="evidence" value="ECO:0007669"/>
    <property type="project" value="UniProtKB-UniRule"/>
</dbReference>
<evidence type="ECO:0000256" key="3">
    <source>
        <dbReference type="ARBA" id="ARBA00022833"/>
    </source>
</evidence>
<dbReference type="AlphaFoldDB" id="A0A3E0HBX8"/>
<evidence type="ECO:0000256" key="4">
    <source>
        <dbReference type="HAMAP-Rule" id="MF_01696"/>
    </source>
</evidence>
<evidence type="ECO:0000313" key="5">
    <source>
        <dbReference type="EMBL" id="REH41946.1"/>
    </source>
</evidence>
<feature type="binding site" evidence="4">
    <location>
        <position position="161"/>
    </location>
    <ligand>
        <name>Zn(2+)</name>
        <dbReference type="ChEBI" id="CHEBI:29105"/>
    </ligand>
</feature>
<dbReference type="Proteomes" id="UP000256269">
    <property type="component" value="Unassembled WGS sequence"/>
</dbReference>
<dbReference type="SUPFAM" id="SSF102588">
    <property type="entry name" value="LmbE-like"/>
    <property type="match status" value="1"/>
</dbReference>
<dbReference type="GO" id="GO:0008270">
    <property type="term" value="F:zinc ion binding"/>
    <property type="evidence" value="ECO:0007669"/>
    <property type="project" value="UniProtKB-UniRule"/>
</dbReference>
<dbReference type="InterPro" id="IPR003737">
    <property type="entry name" value="GlcNAc_PI_deacetylase-related"/>
</dbReference>
<keyword evidence="3 4" id="KW-0862">Zinc</keyword>
<dbReference type="EMBL" id="QUNO01000011">
    <property type="protein sequence ID" value="REH41946.1"/>
    <property type="molecule type" value="Genomic_DNA"/>
</dbReference>
<keyword evidence="1 4" id="KW-0479">Metal-binding</keyword>
<dbReference type="PANTHER" id="PTHR12993">
    <property type="entry name" value="N-ACETYLGLUCOSAMINYL-PHOSPHATIDYLINOSITOL DE-N-ACETYLASE-RELATED"/>
    <property type="match status" value="1"/>
</dbReference>
<protein>
    <recommendedName>
        <fullName evidence="4">1D-myo-inositol 2-acetamido-2-deoxy-alpha-D-glucopyranoside deacetylase</fullName>
        <shortName evidence="4">GlcNAc-Ins deacetylase</shortName>
        <ecNumber evidence="4">3.5.1.103</ecNumber>
    </recommendedName>
    <alternativeName>
        <fullName evidence="4">N-acetyl-1-D-myo-inositol-2-amino-2-deoxy-alpha-D-glucopyranoside deacetylase</fullName>
    </alternativeName>
</protein>
<feature type="binding site" evidence="4">
    <location>
        <position position="29"/>
    </location>
    <ligand>
        <name>Zn(2+)</name>
        <dbReference type="ChEBI" id="CHEBI:29105"/>
    </ligand>
</feature>
<comment type="similarity">
    <text evidence="4">Belongs to the MshB deacetylase family.</text>
</comment>
<feature type="binding site" evidence="4">
    <location>
        <position position="26"/>
    </location>
    <ligand>
        <name>Zn(2+)</name>
        <dbReference type="ChEBI" id="CHEBI:29105"/>
    </ligand>
</feature>
<name>A0A3E0HBX8_9PSEU</name>